<dbReference type="Pfam" id="PF12487">
    <property type="entry name" value="DUF3703"/>
    <property type="match status" value="1"/>
</dbReference>
<name>A0ABQ6U6Q5_9ACTN</name>
<dbReference type="Proteomes" id="UP000471364">
    <property type="component" value="Unassembled WGS sequence"/>
</dbReference>
<sequence>MPEPVGVVFDAELFTARTATDSAAAWRAAERAHILSQPWPWRHTVTHAVMLKRAPRERDVVEAVGQAVRLAVAGPGSAVGRYPEGNTGRARVPLTQLMRVPDDLAAILSHRAE</sequence>
<organism evidence="1 2">
    <name type="scientific">Micromonospora aurantiaca</name>
    <name type="common">nom. illeg.</name>
    <dbReference type="NCBI Taxonomy" id="47850"/>
    <lineage>
        <taxon>Bacteria</taxon>
        <taxon>Bacillati</taxon>
        <taxon>Actinomycetota</taxon>
        <taxon>Actinomycetes</taxon>
        <taxon>Micromonosporales</taxon>
        <taxon>Micromonosporaceae</taxon>
        <taxon>Micromonospora</taxon>
    </lineage>
</organism>
<keyword evidence="2" id="KW-1185">Reference proteome</keyword>
<reference evidence="1 2" key="1">
    <citation type="submission" date="2019-09" db="EMBL/GenBank/DDBJ databases">
        <title>High taxonomic diversity of Micromonospora strains isolated from Medicago sativa nodules in different geographical locations.</title>
        <authorList>
            <person name="Martinez-Hidalgo P."/>
            <person name="Flores-Felix J.D."/>
            <person name="Velazquez E."/>
            <person name="Brau L."/>
            <person name="Trujillo M.E."/>
            <person name="Martinez-Molina E."/>
        </authorList>
    </citation>
    <scope>NUCLEOTIDE SEQUENCE [LARGE SCALE GENOMIC DNA]</scope>
    <source>
        <strain evidence="1 2">ALFB5</strain>
    </source>
</reference>
<evidence type="ECO:0000313" key="2">
    <source>
        <dbReference type="Proteomes" id="UP000471364"/>
    </source>
</evidence>
<evidence type="ECO:0000313" key="1">
    <source>
        <dbReference type="EMBL" id="KAB1100213.1"/>
    </source>
</evidence>
<gene>
    <name evidence="1" type="ORF">F6X54_32150</name>
</gene>
<dbReference type="InterPro" id="IPR022172">
    <property type="entry name" value="DUF3703"/>
</dbReference>
<proteinExistence type="predicted"/>
<comment type="caution">
    <text evidence="1">The sequence shown here is derived from an EMBL/GenBank/DDBJ whole genome shotgun (WGS) entry which is preliminary data.</text>
</comment>
<protein>
    <submittedName>
        <fullName evidence="1">DUF3703 domain-containing protein</fullName>
    </submittedName>
</protein>
<accession>A0ABQ6U6Q5</accession>
<dbReference type="EMBL" id="WAAR01000265">
    <property type="protein sequence ID" value="KAB1100213.1"/>
    <property type="molecule type" value="Genomic_DNA"/>
</dbReference>